<accession>A0A917DY24</accession>
<dbReference type="SFLD" id="SFLDG01065">
    <property type="entry name" value="anaerobic_coproporphyrinogen-I"/>
    <property type="match status" value="1"/>
</dbReference>
<protein>
    <submittedName>
        <fullName evidence="7">Coproporphyrinogen III oxidase</fullName>
    </submittedName>
</protein>
<reference evidence="7" key="2">
    <citation type="submission" date="2020-09" db="EMBL/GenBank/DDBJ databases">
        <authorList>
            <person name="Sun Q."/>
            <person name="Zhou Y."/>
        </authorList>
    </citation>
    <scope>NUCLEOTIDE SEQUENCE</scope>
    <source>
        <strain evidence="7">CGMCC 1.15958</strain>
    </source>
</reference>
<keyword evidence="8" id="KW-1185">Reference proteome</keyword>
<gene>
    <name evidence="7" type="ORF">GCM10011514_53140</name>
</gene>
<evidence type="ECO:0000256" key="4">
    <source>
        <dbReference type="ARBA" id="ARBA00023004"/>
    </source>
</evidence>
<evidence type="ECO:0000313" key="7">
    <source>
        <dbReference type="EMBL" id="GGD82446.1"/>
    </source>
</evidence>
<dbReference type="GO" id="GO:0006779">
    <property type="term" value="P:porphyrin-containing compound biosynthetic process"/>
    <property type="evidence" value="ECO:0007669"/>
    <property type="project" value="TreeGrafter"/>
</dbReference>
<dbReference type="GO" id="GO:0051539">
    <property type="term" value="F:4 iron, 4 sulfur cluster binding"/>
    <property type="evidence" value="ECO:0007669"/>
    <property type="project" value="TreeGrafter"/>
</dbReference>
<dbReference type="Proteomes" id="UP000609064">
    <property type="component" value="Unassembled WGS sequence"/>
</dbReference>
<evidence type="ECO:0000256" key="3">
    <source>
        <dbReference type="ARBA" id="ARBA00022723"/>
    </source>
</evidence>
<dbReference type="PANTHER" id="PTHR13932:SF5">
    <property type="entry name" value="RADICAL S-ADENOSYL METHIONINE DOMAIN-CONTAINING PROTEIN 1, MITOCHONDRIAL"/>
    <property type="match status" value="1"/>
</dbReference>
<dbReference type="Gene3D" id="3.20.20.70">
    <property type="entry name" value="Aldolase class I"/>
    <property type="match status" value="1"/>
</dbReference>
<dbReference type="EMBL" id="BMKK01000020">
    <property type="protein sequence ID" value="GGD82446.1"/>
    <property type="molecule type" value="Genomic_DNA"/>
</dbReference>
<dbReference type="InterPro" id="IPR006638">
    <property type="entry name" value="Elp3/MiaA/NifB-like_rSAM"/>
</dbReference>
<keyword evidence="3" id="KW-0479">Metal-binding</keyword>
<evidence type="ECO:0000256" key="2">
    <source>
        <dbReference type="ARBA" id="ARBA00022691"/>
    </source>
</evidence>
<dbReference type="SFLD" id="SFLDS00029">
    <property type="entry name" value="Radical_SAM"/>
    <property type="match status" value="1"/>
</dbReference>
<feature type="domain" description="Radical SAM core" evidence="6">
    <location>
        <begin position="40"/>
        <end position="277"/>
    </location>
</feature>
<dbReference type="NCBIfam" id="NF006067">
    <property type="entry name" value="PRK08208.1"/>
    <property type="match status" value="1"/>
</dbReference>
<dbReference type="PROSITE" id="PS51918">
    <property type="entry name" value="RADICAL_SAM"/>
    <property type="match status" value="1"/>
</dbReference>
<reference evidence="7" key="1">
    <citation type="journal article" date="2014" name="Int. J. Syst. Evol. Microbiol.">
        <title>Complete genome sequence of Corynebacterium casei LMG S-19264T (=DSM 44701T), isolated from a smear-ripened cheese.</title>
        <authorList>
            <consortium name="US DOE Joint Genome Institute (JGI-PGF)"/>
            <person name="Walter F."/>
            <person name="Albersmeier A."/>
            <person name="Kalinowski J."/>
            <person name="Ruckert C."/>
        </authorList>
    </citation>
    <scope>NUCLEOTIDE SEQUENCE</scope>
    <source>
        <strain evidence="7">CGMCC 1.15958</strain>
    </source>
</reference>
<dbReference type="SMART" id="SM00729">
    <property type="entry name" value="Elp3"/>
    <property type="match status" value="1"/>
</dbReference>
<dbReference type="RefSeq" id="WP_188771309.1">
    <property type="nucleotide sequence ID" value="NZ_BMKK01000020.1"/>
</dbReference>
<evidence type="ECO:0000259" key="6">
    <source>
        <dbReference type="PROSITE" id="PS51918"/>
    </source>
</evidence>
<evidence type="ECO:0000313" key="8">
    <source>
        <dbReference type="Proteomes" id="UP000609064"/>
    </source>
</evidence>
<dbReference type="GO" id="GO:0046872">
    <property type="term" value="F:metal ion binding"/>
    <property type="evidence" value="ECO:0007669"/>
    <property type="project" value="UniProtKB-KW"/>
</dbReference>
<sequence length="440" mass="50282">MNIQNTLFNNPFEGYAYSYPHKHAYRPFETAIPLESLWKEESKDGLFLYLHIPFCEMRCGFCNLFTVANPKGNLEEQYMKALQTEANVVSKAIGESQFSRIAVGGGTPTFLNLPLLESLFSIIQETMKVDTSKTPFSFEMSPKTVSLEKLHFLYQNGVDRVSIGIQSFIENEQKTLGRPQKNKEVFDALSMMRSVNFKTLNIDLIYGAFGQTANSWLFSLESALMYDPEEIFIYPLYTRPLTGIMSMNKSETDNRFNLYLLAKEFLLSQSYEQISMRLFRKKAISQTMNGLQYCCQEDGMVGLGSGARSYTKRVHYSSEYAVGSKNVKNIIQNYISKSTSDFASIDYGIRLNDSELKRRYLIKSILQVSGLDINQYNTFFNSDLIKDHPKLLSLLDSGLGFIENETLFKLTTDGIDWSDAIGPWLYSDEIKTKMEGFNLK</sequence>
<dbReference type="SUPFAM" id="SSF102114">
    <property type="entry name" value="Radical SAM enzymes"/>
    <property type="match status" value="1"/>
</dbReference>
<comment type="cofactor">
    <cofactor evidence="1">
        <name>[4Fe-4S] cluster</name>
        <dbReference type="ChEBI" id="CHEBI:49883"/>
    </cofactor>
</comment>
<dbReference type="InterPro" id="IPR034505">
    <property type="entry name" value="Coproporphyrinogen-III_oxidase"/>
</dbReference>
<proteinExistence type="predicted"/>
<dbReference type="AlphaFoldDB" id="A0A917DY24"/>
<dbReference type="CDD" id="cd01335">
    <property type="entry name" value="Radical_SAM"/>
    <property type="match status" value="1"/>
</dbReference>
<keyword evidence="2" id="KW-0949">S-adenosyl-L-methionine</keyword>
<dbReference type="InterPro" id="IPR058240">
    <property type="entry name" value="rSAM_sf"/>
</dbReference>
<keyword evidence="4" id="KW-0408">Iron</keyword>
<evidence type="ECO:0000256" key="1">
    <source>
        <dbReference type="ARBA" id="ARBA00001966"/>
    </source>
</evidence>
<organism evidence="7 8">
    <name type="scientific">Emticicia aquatilis</name>
    <dbReference type="NCBI Taxonomy" id="1537369"/>
    <lineage>
        <taxon>Bacteria</taxon>
        <taxon>Pseudomonadati</taxon>
        <taxon>Bacteroidota</taxon>
        <taxon>Cytophagia</taxon>
        <taxon>Cytophagales</taxon>
        <taxon>Leadbetterellaceae</taxon>
        <taxon>Emticicia</taxon>
    </lineage>
</organism>
<dbReference type="GO" id="GO:0005737">
    <property type="term" value="C:cytoplasm"/>
    <property type="evidence" value="ECO:0007669"/>
    <property type="project" value="TreeGrafter"/>
</dbReference>
<dbReference type="Pfam" id="PF04055">
    <property type="entry name" value="Radical_SAM"/>
    <property type="match status" value="1"/>
</dbReference>
<evidence type="ECO:0000256" key="5">
    <source>
        <dbReference type="ARBA" id="ARBA00023014"/>
    </source>
</evidence>
<dbReference type="PANTHER" id="PTHR13932">
    <property type="entry name" value="COPROPORPHYRINIGEN III OXIDASE"/>
    <property type="match status" value="1"/>
</dbReference>
<dbReference type="InterPro" id="IPR013785">
    <property type="entry name" value="Aldolase_TIM"/>
</dbReference>
<dbReference type="GO" id="GO:0003824">
    <property type="term" value="F:catalytic activity"/>
    <property type="evidence" value="ECO:0007669"/>
    <property type="project" value="InterPro"/>
</dbReference>
<comment type="caution">
    <text evidence="7">The sequence shown here is derived from an EMBL/GenBank/DDBJ whole genome shotgun (WGS) entry which is preliminary data.</text>
</comment>
<dbReference type="InterPro" id="IPR007197">
    <property type="entry name" value="rSAM"/>
</dbReference>
<keyword evidence="5" id="KW-0411">Iron-sulfur</keyword>
<name>A0A917DY24_9BACT</name>